<dbReference type="EMBL" id="JOJR01003669">
    <property type="protein sequence ID" value="RCN27701.1"/>
    <property type="molecule type" value="Genomic_DNA"/>
</dbReference>
<dbReference type="AlphaFoldDB" id="A0A368F6D6"/>
<dbReference type="OrthoDB" id="6155966at2759"/>
<evidence type="ECO:0000313" key="2">
    <source>
        <dbReference type="Proteomes" id="UP000252519"/>
    </source>
</evidence>
<dbReference type="Proteomes" id="UP000252519">
    <property type="component" value="Unassembled WGS sequence"/>
</dbReference>
<accession>A0A368F6D6</accession>
<organism evidence="1 2">
    <name type="scientific">Ancylostoma caninum</name>
    <name type="common">Dog hookworm</name>
    <dbReference type="NCBI Taxonomy" id="29170"/>
    <lineage>
        <taxon>Eukaryota</taxon>
        <taxon>Metazoa</taxon>
        <taxon>Ecdysozoa</taxon>
        <taxon>Nematoda</taxon>
        <taxon>Chromadorea</taxon>
        <taxon>Rhabditida</taxon>
        <taxon>Rhabditina</taxon>
        <taxon>Rhabditomorpha</taxon>
        <taxon>Strongyloidea</taxon>
        <taxon>Ancylostomatidae</taxon>
        <taxon>Ancylostomatinae</taxon>
        <taxon>Ancylostoma</taxon>
    </lineage>
</organism>
<proteinExistence type="predicted"/>
<evidence type="ECO:0000313" key="1">
    <source>
        <dbReference type="EMBL" id="RCN27701.1"/>
    </source>
</evidence>
<protein>
    <submittedName>
        <fullName evidence="1">Uncharacterized protein</fullName>
    </submittedName>
</protein>
<comment type="caution">
    <text evidence="1">The sequence shown here is derived from an EMBL/GenBank/DDBJ whole genome shotgun (WGS) entry which is preliminary data.</text>
</comment>
<reference evidence="1 2" key="1">
    <citation type="submission" date="2014-10" db="EMBL/GenBank/DDBJ databases">
        <title>Draft genome of the hookworm Ancylostoma caninum.</title>
        <authorList>
            <person name="Mitreva M."/>
        </authorList>
    </citation>
    <scope>NUCLEOTIDE SEQUENCE [LARGE SCALE GENOMIC DNA]</scope>
    <source>
        <strain evidence="1 2">Baltimore</strain>
    </source>
</reference>
<keyword evidence="2" id="KW-1185">Reference proteome</keyword>
<gene>
    <name evidence="1" type="ORF">ANCCAN_26564</name>
</gene>
<name>A0A368F6D6_ANCCA</name>
<sequence>MTPSTSIDEDANAQSKNLFNNNNIEFSELKVKTENDIVLSGPESGIASGHRNRFFASPKL</sequence>
<dbReference type="STRING" id="29170.A0A368F6D6"/>